<evidence type="ECO:0000313" key="2">
    <source>
        <dbReference type="EMBL" id="KAK4455192.1"/>
    </source>
</evidence>
<reference evidence="2" key="2">
    <citation type="submission" date="2023-05" db="EMBL/GenBank/DDBJ databases">
        <authorList>
            <consortium name="Lawrence Berkeley National Laboratory"/>
            <person name="Steindorff A."/>
            <person name="Hensen N."/>
            <person name="Bonometti L."/>
            <person name="Westerberg I."/>
            <person name="Brannstrom I.O."/>
            <person name="Guillou S."/>
            <person name="Cros-Aarteil S."/>
            <person name="Calhoun S."/>
            <person name="Haridas S."/>
            <person name="Kuo A."/>
            <person name="Mondo S."/>
            <person name="Pangilinan J."/>
            <person name="Riley R."/>
            <person name="Labutti K."/>
            <person name="Andreopoulos B."/>
            <person name="Lipzen A."/>
            <person name="Chen C."/>
            <person name="Yanf M."/>
            <person name="Daum C."/>
            <person name="Ng V."/>
            <person name="Clum A."/>
            <person name="Ohm R."/>
            <person name="Martin F."/>
            <person name="Silar P."/>
            <person name="Natvig D."/>
            <person name="Lalanne C."/>
            <person name="Gautier V."/>
            <person name="Ament-Velasquez S.L."/>
            <person name="Kruys A."/>
            <person name="Hutchinson M.I."/>
            <person name="Powell A.J."/>
            <person name="Barry K."/>
            <person name="Miller A.N."/>
            <person name="Grigoriev I.V."/>
            <person name="Debuchy R."/>
            <person name="Gladieux P."/>
            <person name="Thoren M.H."/>
            <person name="Johannesson H."/>
        </authorList>
    </citation>
    <scope>NUCLEOTIDE SEQUENCE</scope>
    <source>
        <strain evidence="2">PSN243</strain>
    </source>
</reference>
<protein>
    <submittedName>
        <fullName evidence="2">Heterokaryon incompatibility protein-domain-containing protein</fullName>
    </submittedName>
</protein>
<accession>A0AAV9H3K6</accession>
<dbReference type="InterPro" id="IPR010730">
    <property type="entry name" value="HET"/>
</dbReference>
<dbReference type="Proteomes" id="UP001321760">
    <property type="component" value="Unassembled WGS sequence"/>
</dbReference>
<organism evidence="2 3">
    <name type="scientific">Podospora aff. communis PSN243</name>
    <dbReference type="NCBI Taxonomy" id="3040156"/>
    <lineage>
        <taxon>Eukaryota</taxon>
        <taxon>Fungi</taxon>
        <taxon>Dikarya</taxon>
        <taxon>Ascomycota</taxon>
        <taxon>Pezizomycotina</taxon>
        <taxon>Sordariomycetes</taxon>
        <taxon>Sordariomycetidae</taxon>
        <taxon>Sordariales</taxon>
        <taxon>Podosporaceae</taxon>
        <taxon>Podospora</taxon>
    </lineage>
</organism>
<evidence type="ECO:0000259" key="1">
    <source>
        <dbReference type="Pfam" id="PF06985"/>
    </source>
</evidence>
<reference evidence="2" key="1">
    <citation type="journal article" date="2023" name="Mol. Phylogenet. Evol.">
        <title>Genome-scale phylogeny and comparative genomics of the fungal order Sordariales.</title>
        <authorList>
            <person name="Hensen N."/>
            <person name="Bonometti L."/>
            <person name="Westerberg I."/>
            <person name="Brannstrom I.O."/>
            <person name="Guillou S."/>
            <person name="Cros-Aarteil S."/>
            <person name="Calhoun S."/>
            <person name="Haridas S."/>
            <person name="Kuo A."/>
            <person name="Mondo S."/>
            <person name="Pangilinan J."/>
            <person name="Riley R."/>
            <person name="LaButti K."/>
            <person name="Andreopoulos B."/>
            <person name="Lipzen A."/>
            <person name="Chen C."/>
            <person name="Yan M."/>
            <person name="Daum C."/>
            <person name="Ng V."/>
            <person name="Clum A."/>
            <person name="Steindorff A."/>
            <person name="Ohm R.A."/>
            <person name="Martin F."/>
            <person name="Silar P."/>
            <person name="Natvig D.O."/>
            <person name="Lalanne C."/>
            <person name="Gautier V."/>
            <person name="Ament-Velasquez S.L."/>
            <person name="Kruys A."/>
            <person name="Hutchinson M.I."/>
            <person name="Powell A.J."/>
            <person name="Barry K."/>
            <person name="Miller A.N."/>
            <person name="Grigoriev I.V."/>
            <person name="Debuchy R."/>
            <person name="Gladieux P."/>
            <person name="Hiltunen Thoren M."/>
            <person name="Johannesson H."/>
        </authorList>
    </citation>
    <scope>NUCLEOTIDE SEQUENCE</scope>
    <source>
        <strain evidence="2">PSN243</strain>
    </source>
</reference>
<dbReference type="PANTHER" id="PTHR33112">
    <property type="entry name" value="DOMAIN PROTEIN, PUTATIVE-RELATED"/>
    <property type="match status" value="1"/>
</dbReference>
<dbReference type="PANTHER" id="PTHR33112:SF13">
    <property type="entry name" value="HETEROKARYON INCOMPATIBILITY DOMAIN-CONTAINING PROTEIN"/>
    <property type="match status" value="1"/>
</dbReference>
<comment type="caution">
    <text evidence="2">The sequence shown here is derived from an EMBL/GenBank/DDBJ whole genome shotgun (WGS) entry which is preliminary data.</text>
</comment>
<dbReference type="Pfam" id="PF06985">
    <property type="entry name" value="HET"/>
    <property type="match status" value="1"/>
</dbReference>
<feature type="domain" description="Heterokaryon incompatibility" evidence="1">
    <location>
        <begin position="197"/>
        <end position="363"/>
    </location>
</feature>
<dbReference type="AlphaFoldDB" id="A0AAV9H3K6"/>
<dbReference type="EMBL" id="MU865915">
    <property type="protein sequence ID" value="KAK4455192.1"/>
    <property type="molecule type" value="Genomic_DNA"/>
</dbReference>
<evidence type="ECO:0000313" key="3">
    <source>
        <dbReference type="Proteomes" id="UP001321760"/>
    </source>
</evidence>
<gene>
    <name evidence="2" type="ORF">QBC34DRAFT_109089</name>
</gene>
<proteinExistence type="predicted"/>
<name>A0AAV9H3K6_9PEZI</name>
<sequence>MTSVPTTRECPNCLEFDISKRKSGFRLRIPLNPDISSFLAEKRQTLGCIRCTLLFAALQQVALEFPGPYRPRVRGFIDLSGHYDPNKDPVGQPYINLEIAEPSVHFEFFRNDNVPCPPSLLPFLPLGNENPETTSSEASLLWAKSWLQTCTESHTKCKASAGSFFPARVLDVGLETEVAPDVRLLVSEGGEHHGEKYVCLSHCWGPKPFLQTLSDNIEDHKRVIALEDLPPNFQDAIDMTRRLGLRYIWIDSLCIVQDDLEDWRKESARMASIYEHAFLVLSATKSSDAYEGMYTSETHKTHTIKLPTSAQGPHPGCDEQHGAAADKNDDSEFVIFYRKPLTHLRGFSQWELPTTLRAWIFQERILSTRILHFGPEELTWECLESFACQCGLLKPYRDFGYLQWPDGPGVDVKRRQNAIVWQSMPSEELSELWHDLVYRYHQLDMTNKGDIFPAISGLAKHFQQARGSTYVAGLWRDDFPRALLWYRNGLPRHSYCSSCKNQDGDVVWSRDWHEGGYVQPWRAPTWSWASLKSGVDSILVLGPAFGLYFEPYCEIVAAMAQPAGTDPTGELLEGGSYLTITGQLIPAVLRIDKSAIWAHNTHQLDILQHHGYSFYVDDTYFHEALMGGFDPASSDFHVCDTFPASIRAELDPDGILSNASLAYLPGWLSRFESDDFDADNPAAKVYCLLIGDAPLEDEYLVDEDEDEKYEEVGPRNLFFLVLRRVTVDGEPDLEPDCGTERESSYRYTRVGALSVKRGPERWTDRLREKGEKRTVTIY</sequence>
<keyword evidence="3" id="KW-1185">Reference proteome</keyword>